<keyword evidence="6" id="KW-1185">Reference proteome</keyword>
<dbReference type="InterPro" id="IPR000524">
    <property type="entry name" value="Tscrpt_reg_HTH_GntR"/>
</dbReference>
<dbReference type="PANTHER" id="PTHR43537">
    <property type="entry name" value="TRANSCRIPTIONAL REGULATOR, GNTR FAMILY"/>
    <property type="match status" value="1"/>
</dbReference>
<dbReference type="RefSeq" id="WP_204939135.1">
    <property type="nucleotide sequence ID" value="NZ_BAAAUM010000001.1"/>
</dbReference>
<dbReference type="InterPro" id="IPR036388">
    <property type="entry name" value="WH-like_DNA-bd_sf"/>
</dbReference>
<proteinExistence type="predicted"/>
<dbReference type="PROSITE" id="PS50949">
    <property type="entry name" value="HTH_GNTR"/>
    <property type="match status" value="1"/>
</dbReference>
<dbReference type="InterPro" id="IPR036390">
    <property type="entry name" value="WH_DNA-bd_sf"/>
</dbReference>
<keyword evidence="1" id="KW-0805">Transcription regulation</keyword>
<dbReference type="Pfam" id="PF00392">
    <property type="entry name" value="GntR"/>
    <property type="match status" value="1"/>
</dbReference>
<comment type="caution">
    <text evidence="5">The sequence shown here is derived from an EMBL/GenBank/DDBJ whole genome shotgun (WGS) entry which is preliminary data.</text>
</comment>
<dbReference type="EMBL" id="BSET01000001">
    <property type="protein sequence ID" value="GLK01499.1"/>
    <property type="molecule type" value="Genomic_DNA"/>
</dbReference>
<keyword evidence="3" id="KW-0804">Transcription</keyword>
<reference evidence="5" key="1">
    <citation type="journal article" date="2014" name="Int. J. Syst. Evol. Microbiol.">
        <title>Complete genome sequence of Corynebacterium casei LMG S-19264T (=DSM 44701T), isolated from a smear-ripened cheese.</title>
        <authorList>
            <consortium name="US DOE Joint Genome Institute (JGI-PGF)"/>
            <person name="Walter F."/>
            <person name="Albersmeier A."/>
            <person name="Kalinowski J."/>
            <person name="Ruckert C."/>
        </authorList>
    </citation>
    <scope>NUCLEOTIDE SEQUENCE</scope>
    <source>
        <strain evidence="5">VKM Ac-1958</strain>
    </source>
</reference>
<name>A0A9W6HRV1_9MICO</name>
<evidence type="ECO:0000256" key="1">
    <source>
        <dbReference type="ARBA" id="ARBA00023015"/>
    </source>
</evidence>
<dbReference type="PANTHER" id="PTHR43537:SF24">
    <property type="entry name" value="GLUCONATE OPERON TRANSCRIPTIONAL REPRESSOR"/>
    <property type="match status" value="1"/>
</dbReference>
<evidence type="ECO:0000313" key="5">
    <source>
        <dbReference type="EMBL" id="GLK01499.1"/>
    </source>
</evidence>
<dbReference type="AlphaFoldDB" id="A0A9W6HRV1"/>
<accession>A0A9W6HRV1</accession>
<dbReference type="Proteomes" id="UP001142325">
    <property type="component" value="Unassembled WGS sequence"/>
</dbReference>
<sequence length="209" mass="23009">MDIAEGTPGGKKLLADEVFDRLAHSIIDGTLQAGERIRDAELAASFNMSRMPIREALQRLERIGMVVMYPSRFTQVTEVTPEVSDASLEFAGYLSGSVAHMSVPKLTSTEREHAASLVDAMISSIGNAKETSNARWAMFDYLGARTGNPLVRSVQLEYGIAMFRNLSEWHLTDEQCARMREVTEEFRAALLAGDAAAAERTARAMHLVD</sequence>
<dbReference type="SUPFAM" id="SSF46785">
    <property type="entry name" value="Winged helix' DNA-binding domain"/>
    <property type="match status" value="1"/>
</dbReference>
<evidence type="ECO:0000256" key="3">
    <source>
        <dbReference type="ARBA" id="ARBA00023163"/>
    </source>
</evidence>
<evidence type="ECO:0000313" key="6">
    <source>
        <dbReference type="Proteomes" id="UP001142325"/>
    </source>
</evidence>
<dbReference type="Gene3D" id="1.10.10.10">
    <property type="entry name" value="Winged helix-like DNA-binding domain superfamily/Winged helix DNA-binding domain"/>
    <property type="match status" value="1"/>
</dbReference>
<evidence type="ECO:0000259" key="4">
    <source>
        <dbReference type="PROSITE" id="PS50949"/>
    </source>
</evidence>
<reference evidence="5" key="2">
    <citation type="submission" date="2023-01" db="EMBL/GenBank/DDBJ databases">
        <authorList>
            <person name="Sun Q."/>
            <person name="Evtushenko L."/>
        </authorList>
    </citation>
    <scope>NUCLEOTIDE SEQUENCE</scope>
    <source>
        <strain evidence="5">VKM Ac-1958</strain>
    </source>
</reference>
<dbReference type="GO" id="GO:0003700">
    <property type="term" value="F:DNA-binding transcription factor activity"/>
    <property type="evidence" value="ECO:0007669"/>
    <property type="project" value="InterPro"/>
</dbReference>
<organism evidence="5 6">
    <name type="scientific">Microbacterium keratanolyticum</name>
    <dbReference type="NCBI Taxonomy" id="67574"/>
    <lineage>
        <taxon>Bacteria</taxon>
        <taxon>Bacillati</taxon>
        <taxon>Actinomycetota</taxon>
        <taxon>Actinomycetes</taxon>
        <taxon>Micrococcales</taxon>
        <taxon>Microbacteriaceae</taxon>
        <taxon>Microbacterium</taxon>
    </lineage>
</organism>
<protein>
    <submittedName>
        <fullName evidence="5">GntR family transcriptional regulator</fullName>
    </submittedName>
</protein>
<dbReference type="GO" id="GO:0003677">
    <property type="term" value="F:DNA binding"/>
    <property type="evidence" value="ECO:0007669"/>
    <property type="project" value="UniProtKB-KW"/>
</dbReference>
<evidence type="ECO:0000256" key="2">
    <source>
        <dbReference type="ARBA" id="ARBA00023125"/>
    </source>
</evidence>
<dbReference type="SMART" id="SM00345">
    <property type="entry name" value="HTH_GNTR"/>
    <property type="match status" value="1"/>
</dbReference>
<gene>
    <name evidence="5" type="ORF">GCM10017596_12140</name>
</gene>
<dbReference type="CDD" id="cd07377">
    <property type="entry name" value="WHTH_GntR"/>
    <property type="match status" value="1"/>
</dbReference>
<feature type="domain" description="HTH gntR-type" evidence="4">
    <location>
        <begin position="12"/>
        <end position="79"/>
    </location>
</feature>
<keyword evidence="2" id="KW-0238">DNA-binding</keyword>